<feature type="active site" description="Charge relay system" evidence="4">
    <location>
        <position position="390"/>
    </location>
</feature>
<dbReference type="NCBIfam" id="TIGR04183">
    <property type="entry name" value="Por_Secre_tail"/>
    <property type="match status" value="1"/>
</dbReference>
<evidence type="ECO:0000256" key="1">
    <source>
        <dbReference type="ARBA" id="ARBA00022670"/>
    </source>
</evidence>
<feature type="active site" description="Charge relay system" evidence="4">
    <location>
        <position position="131"/>
    </location>
</feature>
<dbReference type="Gene3D" id="3.40.50.200">
    <property type="entry name" value="Peptidase S8/S53 domain"/>
    <property type="match status" value="1"/>
</dbReference>
<evidence type="ECO:0000259" key="8">
    <source>
        <dbReference type="Pfam" id="PF20009"/>
    </source>
</evidence>
<dbReference type="Gene3D" id="2.60.120.380">
    <property type="match status" value="1"/>
</dbReference>
<feature type="domain" description="GEVED" evidence="8">
    <location>
        <begin position="664"/>
        <end position="739"/>
    </location>
</feature>
<evidence type="ECO:0000313" key="10">
    <source>
        <dbReference type="Proteomes" id="UP000316727"/>
    </source>
</evidence>
<keyword evidence="10" id="KW-1185">Reference proteome</keyword>
<evidence type="ECO:0000259" key="7">
    <source>
        <dbReference type="Pfam" id="PF18962"/>
    </source>
</evidence>
<dbReference type="InterPro" id="IPR000209">
    <property type="entry name" value="Peptidase_S8/S53_dom"/>
</dbReference>
<dbReference type="RefSeq" id="WP_140624041.1">
    <property type="nucleotide sequence ID" value="NZ_VFRQ01000018.1"/>
</dbReference>
<dbReference type="GO" id="GO:0006508">
    <property type="term" value="P:proteolysis"/>
    <property type="evidence" value="ECO:0007669"/>
    <property type="project" value="UniProtKB-KW"/>
</dbReference>
<dbReference type="SUPFAM" id="SSF52743">
    <property type="entry name" value="Subtilisin-like"/>
    <property type="match status" value="1"/>
</dbReference>
<feature type="domain" description="Peptidase S8/S53" evidence="6">
    <location>
        <begin position="139"/>
        <end position="445"/>
    </location>
</feature>
<feature type="domain" description="Secretion system C-terminal sorting" evidence="7">
    <location>
        <begin position="1175"/>
        <end position="1252"/>
    </location>
</feature>
<reference evidence="9 10" key="1">
    <citation type="submission" date="2019-06" db="EMBL/GenBank/DDBJ databases">
        <title>A novel bacterium of genus Pontibacter, isolated from marine sediment.</title>
        <authorList>
            <person name="Huang H."/>
            <person name="Mo K."/>
            <person name="Hu Y."/>
        </authorList>
    </citation>
    <scope>NUCLEOTIDE SEQUENCE [LARGE SCALE GENOMIC DNA]</scope>
    <source>
        <strain evidence="9 10">HB172049</strain>
    </source>
</reference>
<evidence type="ECO:0000313" key="9">
    <source>
        <dbReference type="EMBL" id="TPE40281.1"/>
    </source>
</evidence>
<dbReference type="InterPro" id="IPR008979">
    <property type="entry name" value="Galactose-bd-like_sf"/>
</dbReference>
<dbReference type="Pfam" id="PF20009">
    <property type="entry name" value="GEVED"/>
    <property type="match status" value="1"/>
</dbReference>
<dbReference type="PRINTS" id="PR00723">
    <property type="entry name" value="SUBTILISIN"/>
</dbReference>
<feature type="signal peptide" evidence="5">
    <location>
        <begin position="1"/>
        <end position="21"/>
    </location>
</feature>
<sequence length="1254" mass="133785">MKKLSLWLVALGLATGSAAFAQQPAFSPDHTNTQALQRIAKSAEAKYRANREKALELAEKYGWVIERIGKDGRVISLQGLDATGQPVYYITYNNSSAAATTRTDQLWSGGTLDLSLNGSSSSVANKLALWDGGRVLASHQELTGRVDQRDNPTQTSEHSTHVAGTMIATGLNPLARGMAFGYKSLLAYDFNKDGAEMATAAKDLLLSNHSYGSLAGWHFNSDRKGTDEDPYWEWWGNTSISKNEDYTFGYYNDEAANWDDIAFNAPYYLIVKSAGNNRGETGPAVGKPYYQRTSNGKFELVKSRPQTLSSNDAYDVITTTGTAKNILTVGAVKAIADGYNQTQDVVMTGFSSWGPTDDGRIKPDLVGDGQEVLSTSSANDRSYQVQSGTSMAAPNVSGTLLLLQEHFSGLNQGRFMRAATLKGLVIHTADEAGDAPGPDYRYGWGLLNAERAATLISNSDQTHLLQEKTLAQNEEQTIEVTASGKGPLRITISWTDPKGKVTAEGANPLNNRSPRLVNDLDLRVAGNGKSYLPWALDPAAPAEAAKPGDNVVDNVEQVLIADAVPGTKYTIKVKHKGTLQEGPQAYTLLVSGAGGTAVCASAPTSSQGTRVSKFSFGGKSMTLADDCSTYRNLMTNIFAVEPSQAIPLQLELGSCGTATASVAKVYIDWNGNGSFGDAGEAVATSGAVSGNFAATVKAPDNLTAGDKVRMRVVVQETADAAAVSACGSYARGETQDYLLQFIKPQRDIALESIQPAGGSALCANPAQKVVVTLRNSGTSAQQNIPVAVKVLKNGQEQQTLTGTFAGTLPPFGQAELVLEEPFATEAGATYELLATSELTGDAVAGNNQRSYTFAVAAGNEPPADAAAFRCSDSPVYTLSAEGGGAPYWYTSLSGTTPIAAGNQAQVTADKAGSTLFAAFNDFSATVGPKDKNVFAGGGYNQFTPDVQITTSAPMVLEQARLYIGHSGKITFTVYDTNGAPVSSRTLPVTATRTEPGEGVQPDDPNDEGQVYYLGLQLPQAGMYNIAISYEGGATIYRDNENVKGYPFGVDQVFTISGNTASAEWAGYYYYFYDLKVRALGCPSPRVAVALKEGVPLEQPRITREGKELVSSLPEGNQWYLDGLPLEGADARRFTPTLNGQYSVMAFKNGCVSQMSLAYRYEVESATRDVGPELVVFPNPSGDGKFNYTVETTAPEDLTLTVVDMLGNLLHTASVRQINGQYKGMIDLSGRANGLYLVRLQHGAKVYTRKVMIRK</sequence>
<dbReference type="PROSITE" id="PS00138">
    <property type="entry name" value="SUBTILASE_SER"/>
    <property type="match status" value="1"/>
</dbReference>
<comment type="caution">
    <text evidence="9">The sequence shown here is derived from an EMBL/GenBank/DDBJ whole genome shotgun (WGS) entry which is preliminary data.</text>
</comment>
<dbReference type="Pfam" id="PF18962">
    <property type="entry name" value="Por_Secre_tail"/>
    <property type="match status" value="1"/>
</dbReference>
<evidence type="ECO:0000256" key="4">
    <source>
        <dbReference type="PROSITE-ProRule" id="PRU01240"/>
    </source>
</evidence>
<dbReference type="AlphaFoldDB" id="A0A501VZB3"/>
<dbReference type="Proteomes" id="UP000316727">
    <property type="component" value="Unassembled WGS sequence"/>
</dbReference>
<dbReference type="InterPro" id="IPR036852">
    <property type="entry name" value="Peptidase_S8/S53_dom_sf"/>
</dbReference>
<keyword evidence="5" id="KW-0732">Signal</keyword>
<dbReference type="InterPro" id="IPR045474">
    <property type="entry name" value="GEVED"/>
</dbReference>
<dbReference type="InterPro" id="IPR051048">
    <property type="entry name" value="Peptidase_S8/S53_subtilisin"/>
</dbReference>
<dbReference type="GO" id="GO:0004252">
    <property type="term" value="F:serine-type endopeptidase activity"/>
    <property type="evidence" value="ECO:0007669"/>
    <property type="project" value="UniProtKB-UniRule"/>
</dbReference>
<feature type="chain" id="PRO_5021308962" evidence="5">
    <location>
        <begin position="22"/>
        <end position="1254"/>
    </location>
</feature>
<keyword evidence="1 4" id="KW-0645">Protease</keyword>
<dbReference type="PANTHER" id="PTHR43399">
    <property type="entry name" value="SUBTILISIN-RELATED"/>
    <property type="match status" value="1"/>
</dbReference>
<dbReference type="InterPro" id="IPR015500">
    <property type="entry name" value="Peptidase_S8_subtilisin-rel"/>
</dbReference>
<dbReference type="EMBL" id="VFRQ01000018">
    <property type="protein sequence ID" value="TPE40281.1"/>
    <property type="molecule type" value="Genomic_DNA"/>
</dbReference>
<dbReference type="Pfam" id="PF00082">
    <property type="entry name" value="Peptidase_S8"/>
    <property type="match status" value="1"/>
</dbReference>
<proteinExistence type="inferred from homology"/>
<dbReference type="InterPro" id="IPR026444">
    <property type="entry name" value="Secre_tail"/>
</dbReference>
<protein>
    <submittedName>
        <fullName evidence="9">T9SS type A sorting domain-containing protein</fullName>
    </submittedName>
</protein>
<gene>
    <name evidence="9" type="ORF">FJM65_20280</name>
</gene>
<dbReference type="InterPro" id="IPR034058">
    <property type="entry name" value="TagA/B/C/D_pept_dom"/>
</dbReference>
<name>A0A501VZB3_9BACT</name>
<evidence type="ECO:0000256" key="3">
    <source>
        <dbReference type="ARBA" id="ARBA00022825"/>
    </source>
</evidence>
<evidence type="ECO:0000259" key="6">
    <source>
        <dbReference type="Pfam" id="PF00082"/>
    </source>
</evidence>
<dbReference type="InterPro" id="IPR023828">
    <property type="entry name" value="Peptidase_S8_Ser-AS"/>
</dbReference>
<keyword evidence="2 4" id="KW-0378">Hydrolase</keyword>
<dbReference type="CDD" id="cd04842">
    <property type="entry name" value="Peptidases_S8_Kp43_protease"/>
    <property type="match status" value="1"/>
</dbReference>
<feature type="active site" description="Charge relay system" evidence="4">
    <location>
        <position position="158"/>
    </location>
</feature>
<dbReference type="PANTHER" id="PTHR43399:SF5">
    <property type="entry name" value="PEPTIDASE S8 FAMILY WITH PROTEASE-ASSOCIATED DOMAIN"/>
    <property type="match status" value="1"/>
</dbReference>
<evidence type="ECO:0000256" key="2">
    <source>
        <dbReference type="ARBA" id="ARBA00022801"/>
    </source>
</evidence>
<keyword evidence="3 4" id="KW-0720">Serine protease</keyword>
<evidence type="ECO:0000256" key="5">
    <source>
        <dbReference type="SAM" id="SignalP"/>
    </source>
</evidence>
<organism evidence="9 10">
    <name type="scientific">Pontibacter mangrovi</name>
    <dbReference type="NCBI Taxonomy" id="2589816"/>
    <lineage>
        <taxon>Bacteria</taxon>
        <taxon>Pseudomonadati</taxon>
        <taxon>Bacteroidota</taxon>
        <taxon>Cytophagia</taxon>
        <taxon>Cytophagales</taxon>
        <taxon>Hymenobacteraceae</taxon>
        <taxon>Pontibacter</taxon>
    </lineage>
</organism>
<dbReference type="PROSITE" id="PS51892">
    <property type="entry name" value="SUBTILASE"/>
    <property type="match status" value="1"/>
</dbReference>
<accession>A0A501VZB3</accession>
<comment type="similarity">
    <text evidence="4">Belongs to the peptidase S8 family.</text>
</comment>
<dbReference type="OrthoDB" id="9792152at2"/>
<dbReference type="SUPFAM" id="SSF49785">
    <property type="entry name" value="Galactose-binding domain-like"/>
    <property type="match status" value="1"/>
</dbReference>